<reference evidence="1 2" key="1">
    <citation type="journal article" date="2016" name="Nat. Commun.">
        <title>Thousands of microbial genomes shed light on interconnected biogeochemical processes in an aquifer system.</title>
        <authorList>
            <person name="Anantharaman K."/>
            <person name="Brown C.T."/>
            <person name="Hug L.A."/>
            <person name="Sharon I."/>
            <person name="Castelle C.J."/>
            <person name="Probst A.J."/>
            <person name="Thomas B.C."/>
            <person name="Singh A."/>
            <person name="Wilkins M.J."/>
            <person name="Karaoz U."/>
            <person name="Brodie E.L."/>
            <person name="Williams K.H."/>
            <person name="Hubbard S.S."/>
            <person name="Banfield J.F."/>
        </authorList>
    </citation>
    <scope>NUCLEOTIDE SEQUENCE [LARGE SCALE GENOMIC DNA]</scope>
</reference>
<gene>
    <name evidence="1" type="ORF">A3C58_02355</name>
</gene>
<sequence length="170" mass="18236">MNKNYLLIIILAIVAVAGVVSAFFYLNHKSSELIACTMEAKMCPDGSYVGRGGPKCEFAKCPNVVMSGTIKGKVDVGPICPVEHEGVSCPVPPEAYTSREVILYAVDGTTIVKRMHFLPDGTYVFLVPTGTYVINIPQQGIGGSSELPKTITVESGQTVEFDFSIDTGIR</sequence>
<evidence type="ECO:0008006" key="3">
    <source>
        <dbReference type="Google" id="ProtNLM"/>
    </source>
</evidence>
<evidence type="ECO:0000313" key="2">
    <source>
        <dbReference type="Proteomes" id="UP000178380"/>
    </source>
</evidence>
<name>A0A1G2HXE5_9BACT</name>
<dbReference type="Proteomes" id="UP000178380">
    <property type="component" value="Unassembled WGS sequence"/>
</dbReference>
<comment type="caution">
    <text evidence="1">The sequence shown here is derived from an EMBL/GenBank/DDBJ whole genome shotgun (WGS) entry which is preliminary data.</text>
</comment>
<dbReference type="AlphaFoldDB" id="A0A1G2HXE5"/>
<protein>
    <recommendedName>
        <fullName evidence="3">Carboxypeptidase regulatory-like domain-containing protein</fullName>
    </recommendedName>
</protein>
<proteinExistence type="predicted"/>
<organism evidence="1 2">
    <name type="scientific">Candidatus Staskawiczbacteria bacterium RIFCSPHIGHO2_02_FULL_34_10</name>
    <dbReference type="NCBI Taxonomy" id="1802205"/>
    <lineage>
        <taxon>Bacteria</taxon>
        <taxon>Candidatus Staskawicziibacteriota</taxon>
    </lineage>
</organism>
<dbReference type="STRING" id="1802205.A3C58_02355"/>
<accession>A0A1G2HXE5</accession>
<evidence type="ECO:0000313" key="1">
    <source>
        <dbReference type="EMBL" id="OGZ67153.1"/>
    </source>
</evidence>
<dbReference type="EMBL" id="MHOR01000014">
    <property type="protein sequence ID" value="OGZ67153.1"/>
    <property type="molecule type" value="Genomic_DNA"/>
</dbReference>